<feature type="compositionally biased region" description="Low complexity" evidence="2">
    <location>
        <begin position="1701"/>
        <end position="1722"/>
    </location>
</feature>
<feature type="compositionally biased region" description="Low complexity" evidence="2">
    <location>
        <begin position="1321"/>
        <end position="1334"/>
    </location>
</feature>
<dbReference type="PROSITE" id="PS51293">
    <property type="entry name" value="SANT"/>
    <property type="match status" value="2"/>
</dbReference>
<feature type="region of interest" description="Disordered" evidence="2">
    <location>
        <begin position="704"/>
        <end position="757"/>
    </location>
</feature>
<name>A0A813QMA9_9BILA</name>
<dbReference type="InterPro" id="IPR017884">
    <property type="entry name" value="SANT_dom"/>
</dbReference>
<feature type="compositionally biased region" description="Polar residues" evidence="2">
    <location>
        <begin position="983"/>
        <end position="998"/>
    </location>
</feature>
<dbReference type="PANTHER" id="PTHR13992">
    <property type="entry name" value="NUCLEAR RECEPTOR CO-REPRESSOR RELATED NCOR"/>
    <property type="match status" value="1"/>
</dbReference>
<evidence type="ECO:0000259" key="4">
    <source>
        <dbReference type="PROSITE" id="PS51293"/>
    </source>
</evidence>
<evidence type="ECO:0000256" key="2">
    <source>
        <dbReference type="SAM" id="MobiDB-lite"/>
    </source>
</evidence>
<sequence>MARQSPFMSSAQFTYPTSYQQRDARYAGNSTVETAMALNRRPSLLASYHNHFGSPERATIPSYYPSLAPISMGPHVDEHSKRSRYLAGGNLSINSQLLPLSIDVKKEQQVYQPQTEAISPTPDDPKNDSNMRDSTIIRNAISKLESEIDLTMKKLDRAKLSQSEIKSQADKSAADEEDNDDQDDFFRINGSQTLIEKILHDNRKKAEDSQKMLNHLNNNLDLTIPLYQEPSDLESIRKIRIQYINIMKNHLKDFFKKKNEIYKNRIKYESNQYDKNYQQWQKLIENDEKIILNKDLTTYRETFEKIFPELRKTREDKEKKQTNINDTIISEQQITINTNTIEQDIENEEEKMRKSSIVPPIIYDKWQRKYKYFNENSLIKRDAAEFYKELTKMPYWSSEEKQIFIEKFTQSPKNFGYISSFLENKTTEQCVQFYYMTKKSENYKNLLRKQAQANRRKAKQNTTTTTTVTSSTTIETTLVTKFTSSNTILSSTSQQILPQITTTGGQDGDRSTDRLENDEERRETNPGDGNEEKRANKNRCQLLSCTTEKLGKKKNRKNRLRAFPSKWNELTQENQEAIRRSLQIPQNVQRCCTRCYEKLIIQVRQRQTTTTTTTTQQIEEEEDDDDDDESSKIQSTITDEQNLKHDDEWTEHEIDAFTEAFHKFRDDWAQIAQYVHRSEQSCRIFYQKYRKKNGLADDEHNIEEDNASISGSEDTSRRLIIPIKSQEREQIDEENDDDPQKTNINDDSNDSTHGMIIDEGDEQPSIIQDKNENIQTSAGLTTINSLVEIEISKTLNETDKRLLNTNISSNKIQLTLPLTTISSNNSTRSSQLPPPPLVTLNKSHSPSIHSYSSHNQQTFSNKGSIMRGTPISPSNKSISIDTSTTHSHIHSQNYSSPKNEYSHHPSTYIDSSHIKSSKILDQQQQHLYLQQQQQQQQQTSYMRHYPHQQTTHNNFSTPTQYLQPHKSSSINNQQQQQQQQQQTPTNTNKSIGIDTSNTDTYETLRADFVTSRYLTTGHSPNHERQSRHPSEQRSPSQSSSNNQQLLPPPTAIVPSTSNPSIQSSSHSQQQQQAALLAASHILASSGVYPQELLTGGLLPYPHYYNSLPGASFYIDPRLMHDLTTVANNEQLKNLRTNRHLSQASTQHSPPDPSTYSTQSSKRHSYENIEHMRYSTGDYATPIWRTQNLNSTQQQQQQQQQQQKIHSQLKSNSSTNENPFSKLNDLSRSSTRITSATDRDTRSPEDFHHRINQPRTTVESSSIHFPRVDTHIHHKSSSSSSLSSHEKLNTNLHFSDHSTDTNPSSYIRQSTNVHKPHANHPSQQQQHSHHTSTSTNRPSLVPTSQISPHHASPYMFHNLHSSSVSTISPKQQSHYNQQRLSHHNDSIRNSKEPISIQEFMKQNVNDFVALTNNDNKTQNSDLSISENSTNPLSRIYQPTTIAGIKPIDNSDQPILLDGDDDSNSIREQTETMTDGNSKIRSNQDVNKSTIENEMPERRRDSSIKKILSNQPLEKQEYVEINQKVQNSTVSASKVHSSNDLNVLERTNSTGGRESTRSRGSITMRMLMGANGIYADGKAQPMTANELTNEQSNKRAASPNDKSQSLEYLIRGELVRACPTLPKNDESSMIFQNRNPSNRLSPTIQQRIQSNQQQQQQQQQQPISKRMRTSSKDESTSNTEQRHSSFSQTHETSTNVRDPFILQSHSKNSHQQMSSSLSSSSSSSNTDRNWQSYVQQQYQQSLASRSTRSTITNSGSITQGSPISPPTRSSNDQQQYSSTASSQLVNSRYASVNKNEQQFSPSRQSSTSPLDHSSKGKFSRRAQQILSSPVDTQHESTLSINIDPSSSHKSPNINSLQTNTPPIAASPISSSVSPATSVSSNSAHPLKKRLLSEYEFEQQQQQRNSPTMISPVISTQIESTEELIHNSNSNICEQNTEETSNTADTTKTTMDNSMEKNESST</sequence>
<protein>
    <submittedName>
        <fullName evidence="5">Uncharacterized protein</fullName>
    </submittedName>
</protein>
<feature type="region of interest" description="Disordered" evidence="2">
    <location>
        <begin position="822"/>
        <end position="909"/>
    </location>
</feature>
<feature type="compositionally biased region" description="Polar residues" evidence="2">
    <location>
        <begin position="1625"/>
        <end position="1642"/>
    </location>
</feature>
<dbReference type="SUPFAM" id="SSF46689">
    <property type="entry name" value="Homeodomain-like"/>
    <property type="match status" value="2"/>
</dbReference>
<dbReference type="Proteomes" id="UP000663864">
    <property type="component" value="Unassembled WGS sequence"/>
</dbReference>
<feature type="compositionally biased region" description="Low complexity" evidence="2">
    <location>
        <begin position="1643"/>
        <end position="1659"/>
    </location>
</feature>
<feature type="region of interest" description="Disordered" evidence="2">
    <location>
        <begin position="1139"/>
        <end position="1162"/>
    </location>
</feature>
<feature type="domain" description="SANT" evidence="4">
    <location>
        <begin position="396"/>
        <end position="442"/>
    </location>
</feature>
<feature type="region of interest" description="Disordered" evidence="2">
    <location>
        <begin position="159"/>
        <end position="186"/>
    </location>
</feature>
<feature type="compositionally biased region" description="Polar residues" evidence="2">
    <location>
        <begin position="109"/>
        <end position="118"/>
    </location>
</feature>
<feature type="region of interest" description="Disordered" evidence="2">
    <location>
        <begin position="108"/>
        <end position="133"/>
    </location>
</feature>
<dbReference type="SMART" id="SM00717">
    <property type="entry name" value="SANT"/>
    <property type="match status" value="2"/>
</dbReference>
<feature type="compositionally biased region" description="Polar residues" evidence="2">
    <location>
        <begin position="1299"/>
        <end position="1312"/>
    </location>
</feature>
<dbReference type="EMBL" id="CAJOBD010000021">
    <property type="protein sequence ID" value="CAF3538493.1"/>
    <property type="molecule type" value="Genomic_DNA"/>
</dbReference>
<dbReference type="PROSITE" id="PS50090">
    <property type="entry name" value="MYB_LIKE"/>
    <property type="match status" value="1"/>
</dbReference>
<feature type="compositionally biased region" description="Low complexity" evidence="2">
    <location>
        <begin position="973"/>
        <end position="982"/>
    </location>
</feature>
<feature type="region of interest" description="Disordered" evidence="2">
    <location>
        <begin position="1015"/>
        <end position="1071"/>
    </location>
</feature>
<dbReference type="Pfam" id="PF00249">
    <property type="entry name" value="Myb_DNA-binding"/>
    <property type="match status" value="1"/>
</dbReference>
<feature type="compositionally biased region" description="Polar residues" evidence="2">
    <location>
        <begin position="1819"/>
        <end position="1856"/>
    </location>
</feature>
<dbReference type="EMBL" id="CAJNOT010000012">
    <property type="protein sequence ID" value="CAF0769118.1"/>
    <property type="molecule type" value="Genomic_DNA"/>
</dbReference>
<dbReference type="InterPro" id="IPR051571">
    <property type="entry name" value="N-CoR_corepressor"/>
</dbReference>
<evidence type="ECO:0000313" key="7">
    <source>
        <dbReference type="Proteomes" id="UP000663864"/>
    </source>
</evidence>
<feature type="compositionally biased region" description="Polar residues" evidence="2">
    <location>
        <begin position="1682"/>
        <end position="1694"/>
    </location>
</feature>
<feature type="compositionally biased region" description="Polar residues" evidence="2">
    <location>
        <begin position="1740"/>
        <end position="1809"/>
    </location>
</feature>
<feature type="compositionally biased region" description="Low complexity" evidence="2">
    <location>
        <begin position="926"/>
        <end position="938"/>
    </location>
</feature>
<dbReference type="Gene3D" id="1.20.58.1880">
    <property type="match status" value="1"/>
</dbReference>
<organism evidence="5 7">
    <name type="scientific">Rotaria sordida</name>
    <dbReference type="NCBI Taxonomy" id="392033"/>
    <lineage>
        <taxon>Eukaryota</taxon>
        <taxon>Metazoa</taxon>
        <taxon>Spiralia</taxon>
        <taxon>Gnathifera</taxon>
        <taxon>Rotifera</taxon>
        <taxon>Eurotatoria</taxon>
        <taxon>Bdelloidea</taxon>
        <taxon>Philodinida</taxon>
        <taxon>Philodinidae</taxon>
        <taxon>Rotaria</taxon>
    </lineage>
</organism>
<feature type="compositionally biased region" description="Low complexity" evidence="2">
    <location>
        <begin position="1857"/>
        <end position="1881"/>
    </location>
</feature>
<dbReference type="GO" id="GO:0032991">
    <property type="term" value="C:protein-containing complex"/>
    <property type="evidence" value="ECO:0007669"/>
    <property type="project" value="UniProtKB-ARBA"/>
</dbReference>
<gene>
    <name evidence="6" type="ORF">JBS370_LOCUS734</name>
    <name evidence="5" type="ORF">ZHD862_LOCUS753</name>
</gene>
<feature type="compositionally biased region" description="Polar residues" evidence="2">
    <location>
        <begin position="1139"/>
        <end position="1159"/>
    </location>
</feature>
<feature type="compositionally biased region" description="Polar residues" evidence="2">
    <location>
        <begin position="892"/>
        <end position="909"/>
    </location>
</feature>
<feature type="compositionally biased region" description="Low complexity" evidence="2">
    <location>
        <begin position="1060"/>
        <end position="1071"/>
    </location>
</feature>
<feature type="region of interest" description="Disordered" evidence="2">
    <location>
        <begin position="606"/>
        <end position="647"/>
    </location>
</feature>
<dbReference type="InterPro" id="IPR009057">
    <property type="entry name" value="Homeodomain-like_sf"/>
</dbReference>
<feature type="region of interest" description="Disordered" evidence="2">
    <location>
        <begin position="1618"/>
        <end position="1882"/>
    </location>
</feature>
<feature type="compositionally biased region" description="Low complexity" evidence="2">
    <location>
        <begin position="1729"/>
        <end position="1739"/>
    </location>
</feature>
<feature type="region of interest" description="Disordered" evidence="2">
    <location>
        <begin position="1188"/>
        <end position="1263"/>
    </location>
</feature>
<feature type="domain" description="SANT" evidence="4">
    <location>
        <begin position="644"/>
        <end position="694"/>
    </location>
</feature>
<feature type="region of interest" description="Disordered" evidence="2">
    <location>
        <begin position="926"/>
        <end position="998"/>
    </location>
</feature>
<feature type="compositionally biased region" description="Acidic residues" evidence="2">
    <location>
        <begin position="618"/>
        <end position="629"/>
    </location>
</feature>
<dbReference type="Proteomes" id="UP000663836">
    <property type="component" value="Unassembled WGS sequence"/>
</dbReference>
<dbReference type="GO" id="GO:0000785">
    <property type="term" value="C:chromatin"/>
    <property type="evidence" value="ECO:0007669"/>
    <property type="project" value="TreeGrafter"/>
</dbReference>
<evidence type="ECO:0000313" key="5">
    <source>
        <dbReference type="EMBL" id="CAF0769118.1"/>
    </source>
</evidence>
<feature type="region of interest" description="Disordered" evidence="2">
    <location>
        <begin position="494"/>
        <end position="538"/>
    </location>
</feature>
<proteinExistence type="inferred from homology"/>
<feature type="compositionally biased region" description="Polar residues" evidence="2">
    <location>
        <begin position="1358"/>
        <end position="1378"/>
    </location>
</feature>
<feature type="compositionally biased region" description="Polar residues" evidence="2">
    <location>
        <begin position="947"/>
        <end position="972"/>
    </location>
</feature>
<feature type="compositionally biased region" description="Low complexity" evidence="2">
    <location>
        <begin position="1192"/>
        <end position="1202"/>
    </location>
</feature>
<feature type="compositionally biased region" description="Polar residues" evidence="2">
    <location>
        <begin position="1930"/>
        <end position="1950"/>
    </location>
</feature>
<evidence type="ECO:0000313" key="6">
    <source>
        <dbReference type="EMBL" id="CAF3538493.1"/>
    </source>
</evidence>
<feature type="compositionally biased region" description="Low complexity" evidence="2">
    <location>
        <begin position="877"/>
        <end position="886"/>
    </location>
</feature>
<feature type="compositionally biased region" description="Polar residues" evidence="2">
    <location>
        <begin position="494"/>
        <end position="504"/>
    </location>
</feature>
<feature type="compositionally biased region" description="Low complexity" evidence="2">
    <location>
        <begin position="843"/>
        <end position="854"/>
    </location>
</feature>
<feature type="compositionally biased region" description="Basic and acidic residues" evidence="2">
    <location>
        <begin position="1020"/>
        <end position="1031"/>
    </location>
</feature>
<dbReference type="PANTHER" id="PTHR13992:SF39">
    <property type="entry name" value="SMRTER, ISOFORM G"/>
    <property type="match status" value="1"/>
</dbReference>
<dbReference type="GO" id="GO:0006357">
    <property type="term" value="P:regulation of transcription by RNA polymerase II"/>
    <property type="evidence" value="ECO:0007669"/>
    <property type="project" value="TreeGrafter"/>
</dbReference>
<feature type="compositionally biased region" description="Basic and acidic residues" evidence="2">
    <location>
        <begin position="507"/>
        <end position="535"/>
    </location>
</feature>
<dbReference type="InterPro" id="IPR001005">
    <property type="entry name" value="SANT/Myb"/>
</dbReference>
<feature type="region of interest" description="Disordered" evidence="2">
    <location>
        <begin position="1527"/>
        <end position="1558"/>
    </location>
</feature>
<evidence type="ECO:0000256" key="1">
    <source>
        <dbReference type="ARBA" id="ARBA00010097"/>
    </source>
</evidence>
<evidence type="ECO:0000259" key="3">
    <source>
        <dbReference type="PROSITE" id="PS50090"/>
    </source>
</evidence>
<dbReference type="GO" id="GO:0005654">
    <property type="term" value="C:nucleoplasm"/>
    <property type="evidence" value="ECO:0007669"/>
    <property type="project" value="UniProtKB-ARBA"/>
</dbReference>
<comment type="similarity">
    <text evidence="1">Belongs to the N-CoR nuclear receptor corepressors family.</text>
</comment>
<feature type="compositionally biased region" description="Basic and acidic residues" evidence="2">
    <location>
        <begin position="1236"/>
        <end position="1248"/>
    </location>
</feature>
<accession>A0A813QMA9</accession>
<feature type="compositionally biased region" description="Low complexity" evidence="2">
    <location>
        <begin position="607"/>
        <end position="617"/>
    </location>
</feature>
<feature type="compositionally biased region" description="Low complexity" evidence="2">
    <location>
        <begin position="1032"/>
        <end position="1045"/>
    </location>
</feature>
<feature type="region of interest" description="Disordered" evidence="2">
    <location>
        <begin position="1930"/>
        <end position="1959"/>
    </location>
</feature>
<feature type="compositionally biased region" description="Polar residues" evidence="2">
    <location>
        <begin position="1203"/>
        <end position="1235"/>
    </location>
</feature>
<feature type="domain" description="Myb-like" evidence="3">
    <location>
        <begin position="649"/>
        <end position="690"/>
    </location>
</feature>
<comment type="caution">
    <text evidence="5">The sequence shown here is derived from an EMBL/GenBank/DDBJ whole genome shotgun (WGS) entry which is preliminary data.</text>
</comment>
<feature type="compositionally biased region" description="Basic and acidic residues" evidence="2">
    <location>
        <begin position="1668"/>
        <end position="1681"/>
    </location>
</feature>
<feature type="region of interest" description="Disordered" evidence="2">
    <location>
        <begin position="1291"/>
        <end position="1385"/>
    </location>
</feature>
<feature type="compositionally biased region" description="Polar residues" evidence="2">
    <location>
        <begin position="1252"/>
        <end position="1262"/>
    </location>
</feature>
<dbReference type="Gene3D" id="1.10.10.60">
    <property type="entry name" value="Homeodomain-like"/>
    <property type="match status" value="1"/>
</dbReference>
<reference evidence="5" key="1">
    <citation type="submission" date="2021-02" db="EMBL/GenBank/DDBJ databases">
        <authorList>
            <person name="Nowell W R."/>
        </authorList>
    </citation>
    <scope>NUCLEOTIDE SEQUENCE</scope>
</reference>
<feature type="compositionally biased region" description="Polar residues" evidence="2">
    <location>
        <begin position="1335"/>
        <end position="1346"/>
    </location>
</feature>